<dbReference type="GO" id="GO:0006355">
    <property type="term" value="P:regulation of DNA-templated transcription"/>
    <property type="evidence" value="ECO:0007669"/>
    <property type="project" value="InterPro"/>
</dbReference>
<dbReference type="GO" id="GO:0000156">
    <property type="term" value="F:phosphorelay response regulator activity"/>
    <property type="evidence" value="ECO:0007669"/>
    <property type="project" value="TreeGrafter"/>
</dbReference>
<dbReference type="PANTHER" id="PTHR48111">
    <property type="entry name" value="REGULATOR OF RPOS"/>
    <property type="match status" value="1"/>
</dbReference>
<dbReference type="SMART" id="SM00448">
    <property type="entry name" value="REC"/>
    <property type="match status" value="1"/>
</dbReference>
<dbReference type="CDD" id="cd19934">
    <property type="entry name" value="REC_OmpR_EcPhoP-like"/>
    <property type="match status" value="1"/>
</dbReference>
<evidence type="ECO:0000256" key="3">
    <source>
        <dbReference type="ARBA" id="ARBA00023015"/>
    </source>
</evidence>
<dbReference type="GO" id="GO:0000976">
    <property type="term" value="F:transcription cis-regulatory region binding"/>
    <property type="evidence" value="ECO:0007669"/>
    <property type="project" value="TreeGrafter"/>
</dbReference>
<gene>
    <name evidence="10" type="primary">qseB_6</name>
    <name evidence="10" type="ORF">BN961_03750</name>
</gene>
<evidence type="ECO:0000313" key="11">
    <source>
        <dbReference type="Proteomes" id="UP000035762"/>
    </source>
</evidence>
<keyword evidence="5" id="KW-0804">Transcription</keyword>
<dbReference type="Gene3D" id="3.40.50.2300">
    <property type="match status" value="1"/>
</dbReference>
<dbReference type="InterPro" id="IPR001867">
    <property type="entry name" value="OmpR/PhoB-type_DNA-bd"/>
</dbReference>
<evidence type="ECO:0000256" key="2">
    <source>
        <dbReference type="ARBA" id="ARBA00023012"/>
    </source>
</evidence>
<reference evidence="10 11" key="1">
    <citation type="journal article" date="2014" name="Genome Announc.">
        <title>Genome Sequence of Afipia felis Strain 76713, Isolated in Hospital Water Using an Amoeba Co-Culture Procedure.</title>
        <authorList>
            <person name="Benamar S."/>
            <person name="La Scola B."/>
            <person name="Croce O."/>
        </authorList>
    </citation>
    <scope>NUCLEOTIDE SEQUENCE [LARGE SCALE GENOMIC DNA]</scope>
    <source>
        <strain evidence="10 11">76713</strain>
    </source>
</reference>
<dbReference type="InterPro" id="IPR011006">
    <property type="entry name" value="CheY-like_superfamily"/>
</dbReference>
<dbReference type="PANTHER" id="PTHR48111:SF37">
    <property type="entry name" value="RESPONSE REGULATOR PROTEIN CARR"/>
    <property type="match status" value="1"/>
</dbReference>
<dbReference type="GO" id="GO:0005829">
    <property type="term" value="C:cytosol"/>
    <property type="evidence" value="ECO:0007669"/>
    <property type="project" value="TreeGrafter"/>
</dbReference>
<dbReference type="EMBL" id="CCAZ020000002">
    <property type="protein sequence ID" value="CEG10312.1"/>
    <property type="molecule type" value="Genomic_DNA"/>
</dbReference>
<dbReference type="SUPFAM" id="SSF52172">
    <property type="entry name" value="CheY-like"/>
    <property type="match status" value="1"/>
</dbReference>
<accession>A0A090MV42</accession>
<proteinExistence type="predicted"/>
<dbReference type="InterPro" id="IPR039420">
    <property type="entry name" value="WalR-like"/>
</dbReference>
<dbReference type="Gene3D" id="6.10.250.690">
    <property type="match status" value="1"/>
</dbReference>
<dbReference type="InterPro" id="IPR016032">
    <property type="entry name" value="Sig_transdc_resp-reg_C-effctor"/>
</dbReference>
<dbReference type="Pfam" id="PF00486">
    <property type="entry name" value="Trans_reg_C"/>
    <property type="match status" value="1"/>
</dbReference>
<protein>
    <submittedName>
        <fullName evidence="10">Transcriptional regulatory protein QseB</fullName>
    </submittedName>
</protein>
<organism evidence="10 11">
    <name type="scientific">Afipia felis</name>
    <name type="common">Cat scratch disease bacillus</name>
    <dbReference type="NCBI Taxonomy" id="1035"/>
    <lineage>
        <taxon>Bacteria</taxon>
        <taxon>Pseudomonadati</taxon>
        <taxon>Pseudomonadota</taxon>
        <taxon>Alphaproteobacteria</taxon>
        <taxon>Hyphomicrobiales</taxon>
        <taxon>Nitrobacteraceae</taxon>
        <taxon>Afipia</taxon>
    </lineage>
</organism>
<feature type="domain" description="OmpR/PhoB-type" evidence="9">
    <location>
        <begin position="126"/>
        <end position="219"/>
    </location>
</feature>
<keyword evidence="2" id="KW-0902">Two-component regulatory system</keyword>
<dbReference type="Pfam" id="PF00072">
    <property type="entry name" value="Response_reg"/>
    <property type="match status" value="1"/>
</dbReference>
<evidence type="ECO:0000256" key="7">
    <source>
        <dbReference type="PROSITE-ProRule" id="PRU01091"/>
    </source>
</evidence>
<evidence type="ECO:0000256" key="1">
    <source>
        <dbReference type="ARBA" id="ARBA00022553"/>
    </source>
</evidence>
<dbReference type="PROSITE" id="PS50110">
    <property type="entry name" value="RESPONSE_REGULATORY"/>
    <property type="match status" value="1"/>
</dbReference>
<dbReference type="Gene3D" id="1.10.10.10">
    <property type="entry name" value="Winged helix-like DNA-binding domain superfamily/Winged helix DNA-binding domain"/>
    <property type="match status" value="1"/>
</dbReference>
<keyword evidence="11" id="KW-1185">Reference proteome</keyword>
<dbReference type="STRING" id="1035.BN961_03750"/>
<feature type="domain" description="Response regulatory" evidence="8">
    <location>
        <begin position="4"/>
        <end position="118"/>
    </location>
</feature>
<dbReference type="CDD" id="cd00383">
    <property type="entry name" value="trans_reg_C"/>
    <property type="match status" value="1"/>
</dbReference>
<feature type="modified residue" description="4-aspartylphosphate" evidence="6">
    <location>
        <position position="53"/>
    </location>
</feature>
<evidence type="ECO:0000259" key="9">
    <source>
        <dbReference type="PROSITE" id="PS51755"/>
    </source>
</evidence>
<keyword evidence="4 7" id="KW-0238">DNA-binding</keyword>
<evidence type="ECO:0000313" key="10">
    <source>
        <dbReference type="EMBL" id="CEG10312.1"/>
    </source>
</evidence>
<evidence type="ECO:0000259" key="8">
    <source>
        <dbReference type="PROSITE" id="PS50110"/>
    </source>
</evidence>
<evidence type="ECO:0000256" key="6">
    <source>
        <dbReference type="PROSITE-ProRule" id="PRU00169"/>
    </source>
</evidence>
<dbReference type="SUPFAM" id="SSF46894">
    <property type="entry name" value="C-terminal effector domain of the bipartite response regulators"/>
    <property type="match status" value="1"/>
</dbReference>
<dbReference type="PROSITE" id="PS51755">
    <property type="entry name" value="OMPR_PHOB"/>
    <property type="match status" value="1"/>
</dbReference>
<evidence type="ECO:0000256" key="5">
    <source>
        <dbReference type="ARBA" id="ARBA00023163"/>
    </source>
</evidence>
<dbReference type="AlphaFoldDB" id="A0A090MV42"/>
<dbReference type="Proteomes" id="UP000035762">
    <property type="component" value="Unassembled WGS sequence"/>
</dbReference>
<dbReference type="InterPro" id="IPR001789">
    <property type="entry name" value="Sig_transdc_resp-reg_receiver"/>
</dbReference>
<keyword evidence="1 6" id="KW-0597">Phosphoprotein</keyword>
<sequence>MTIRILLVEDDQDIGARLKEGLASFGFVVEHVEDGEHALSFALQEEFDAIVLDLGLPGLSGIEVLRRLRRTGAATPVLILTARSSWTEKVEGLNAGADDYVAKPFHVDEVAARLRALMRRVAGQATSELRHGDIVLDPVAGTANVAGQPIELTAQEFRLLHLFLHRVGRVVTQAELLDHLYGLNEERSSNTIEVYVGRLRRKIGRDTIRTLRGLGYRFG</sequence>
<keyword evidence="3" id="KW-0805">Transcription regulation</keyword>
<dbReference type="SMART" id="SM00862">
    <property type="entry name" value="Trans_reg_C"/>
    <property type="match status" value="1"/>
</dbReference>
<feature type="DNA-binding region" description="OmpR/PhoB-type" evidence="7">
    <location>
        <begin position="126"/>
        <end position="219"/>
    </location>
</feature>
<dbReference type="FunFam" id="3.40.50.2300:FF:000002">
    <property type="entry name" value="DNA-binding response regulator PhoP"/>
    <property type="match status" value="1"/>
</dbReference>
<dbReference type="GO" id="GO:0032993">
    <property type="term" value="C:protein-DNA complex"/>
    <property type="evidence" value="ECO:0007669"/>
    <property type="project" value="TreeGrafter"/>
</dbReference>
<comment type="caution">
    <text evidence="10">The sequence shown here is derived from an EMBL/GenBank/DDBJ whole genome shotgun (WGS) entry which is preliminary data.</text>
</comment>
<evidence type="ECO:0000256" key="4">
    <source>
        <dbReference type="ARBA" id="ARBA00023125"/>
    </source>
</evidence>
<dbReference type="InterPro" id="IPR036388">
    <property type="entry name" value="WH-like_DNA-bd_sf"/>
</dbReference>
<name>A0A090MV42_AFIFE</name>